<feature type="binding site" evidence="14 15">
    <location>
        <position position="21"/>
    </location>
    <ligand>
        <name>a divalent metal cation</name>
        <dbReference type="ChEBI" id="CHEBI:60240"/>
    </ligand>
</feature>
<feature type="domain" description="RNase H type-2" evidence="17">
    <location>
        <begin position="14"/>
        <end position="203"/>
    </location>
</feature>
<dbReference type="NCBIfam" id="NF000596">
    <property type="entry name" value="PRK00015.1-4"/>
    <property type="match status" value="1"/>
</dbReference>
<dbReference type="InterPro" id="IPR022898">
    <property type="entry name" value="RNase_HII"/>
</dbReference>
<feature type="binding site" evidence="14 15">
    <location>
        <position position="112"/>
    </location>
    <ligand>
        <name>a divalent metal cation</name>
        <dbReference type="ChEBI" id="CHEBI:60240"/>
    </ligand>
</feature>
<protein>
    <recommendedName>
        <fullName evidence="7 14">Ribonuclease HII</fullName>
        <shortName evidence="14">RNase HII</shortName>
        <ecNumber evidence="6 14">3.1.26.4</ecNumber>
    </recommendedName>
</protein>
<comment type="cofactor">
    <cofactor evidence="2">
        <name>Mg(2+)</name>
        <dbReference type="ChEBI" id="CHEBI:18420"/>
    </cofactor>
</comment>
<feature type="binding site" evidence="14 15">
    <location>
        <position position="20"/>
    </location>
    <ligand>
        <name>a divalent metal cation</name>
        <dbReference type="ChEBI" id="CHEBI:60240"/>
    </ligand>
</feature>
<gene>
    <name evidence="14 18" type="primary">rnhB</name>
    <name evidence="18" type="ORF">ABW22_14785</name>
</gene>
<evidence type="ECO:0000256" key="16">
    <source>
        <dbReference type="RuleBase" id="RU003515"/>
    </source>
</evidence>
<evidence type="ECO:0000256" key="5">
    <source>
        <dbReference type="ARBA" id="ARBA00007383"/>
    </source>
</evidence>
<dbReference type="FunFam" id="3.30.420.10:FF:000006">
    <property type="entry name" value="Ribonuclease HII"/>
    <property type="match status" value="1"/>
</dbReference>
<dbReference type="PANTHER" id="PTHR10954:SF18">
    <property type="entry name" value="RIBONUCLEASE HII"/>
    <property type="match status" value="1"/>
</dbReference>
<dbReference type="InterPro" id="IPR024567">
    <property type="entry name" value="RNase_HII/HIII_dom"/>
</dbReference>
<comment type="cofactor">
    <cofactor evidence="14 15">
        <name>Mn(2+)</name>
        <dbReference type="ChEBI" id="CHEBI:29035"/>
    </cofactor>
    <cofactor evidence="14 15">
        <name>Mg(2+)</name>
        <dbReference type="ChEBI" id="CHEBI:18420"/>
    </cofactor>
    <text evidence="14 15">Manganese or magnesium. Binds 1 divalent metal ion per monomer in the absence of substrate. May bind a second metal ion after substrate binding.</text>
</comment>
<dbReference type="PANTHER" id="PTHR10954">
    <property type="entry name" value="RIBONUCLEASE H2 SUBUNIT A"/>
    <property type="match status" value="1"/>
</dbReference>
<keyword evidence="13 14" id="KW-0464">Manganese</keyword>
<evidence type="ECO:0000256" key="9">
    <source>
        <dbReference type="ARBA" id="ARBA00022722"/>
    </source>
</evidence>
<dbReference type="GO" id="GO:0004523">
    <property type="term" value="F:RNA-DNA hybrid ribonuclease activity"/>
    <property type="evidence" value="ECO:0007669"/>
    <property type="project" value="UniProtKB-UniRule"/>
</dbReference>
<dbReference type="GO" id="GO:0043137">
    <property type="term" value="P:DNA replication, removal of RNA primer"/>
    <property type="evidence" value="ECO:0007669"/>
    <property type="project" value="TreeGrafter"/>
</dbReference>
<evidence type="ECO:0000256" key="6">
    <source>
        <dbReference type="ARBA" id="ARBA00012180"/>
    </source>
</evidence>
<evidence type="ECO:0000256" key="12">
    <source>
        <dbReference type="ARBA" id="ARBA00022801"/>
    </source>
</evidence>
<comment type="function">
    <text evidence="3 14 16">Endonuclease that specifically degrades the RNA of RNA-DNA hybrids.</text>
</comment>
<evidence type="ECO:0000256" key="13">
    <source>
        <dbReference type="ARBA" id="ARBA00023211"/>
    </source>
</evidence>
<dbReference type="AlphaFoldDB" id="A0A106BJ94"/>
<dbReference type="EMBL" id="LDUG01000048">
    <property type="protein sequence ID" value="KVW93387.1"/>
    <property type="molecule type" value="Genomic_DNA"/>
</dbReference>
<dbReference type="InterPro" id="IPR012337">
    <property type="entry name" value="RNaseH-like_sf"/>
</dbReference>
<comment type="caution">
    <text evidence="18">The sequence shown here is derived from an EMBL/GenBank/DDBJ whole genome shotgun (WGS) entry which is preliminary data.</text>
</comment>
<organism evidence="18 19">
    <name type="scientific">Thiobacillus denitrificans</name>
    <dbReference type="NCBI Taxonomy" id="36861"/>
    <lineage>
        <taxon>Bacteria</taxon>
        <taxon>Pseudomonadati</taxon>
        <taxon>Pseudomonadota</taxon>
        <taxon>Betaproteobacteria</taxon>
        <taxon>Nitrosomonadales</taxon>
        <taxon>Thiobacillaceae</taxon>
        <taxon>Thiobacillus</taxon>
    </lineage>
</organism>
<comment type="similarity">
    <text evidence="5 14 16">Belongs to the RNase HII family.</text>
</comment>
<keyword evidence="19" id="KW-1185">Reference proteome</keyword>
<dbReference type="STRING" id="1123392.GCA_000376425_01386"/>
<dbReference type="Proteomes" id="UP000064243">
    <property type="component" value="Unassembled WGS sequence"/>
</dbReference>
<name>A0A106BJ94_THIDE</name>
<keyword evidence="9 14" id="KW-0540">Nuclease</keyword>
<dbReference type="PATRIC" id="fig|36861.3.peg.2780"/>
<comment type="catalytic activity">
    <reaction evidence="1 14 15 16">
        <text>Endonucleolytic cleavage to 5'-phosphomonoester.</text>
        <dbReference type="EC" id="3.1.26.4"/>
    </reaction>
</comment>
<evidence type="ECO:0000256" key="3">
    <source>
        <dbReference type="ARBA" id="ARBA00004065"/>
    </source>
</evidence>
<dbReference type="GO" id="GO:0006298">
    <property type="term" value="P:mismatch repair"/>
    <property type="evidence" value="ECO:0007669"/>
    <property type="project" value="TreeGrafter"/>
</dbReference>
<dbReference type="PROSITE" id="PS51975">
    <property type="entry name" value="RNASE_H_2"/>
    <property type="match status" value="1"/>
</dbReference>
<dbReference type="GO" id="GO:0003723">
    <property type="term" value="F:RNA binding"/>
    <property type="evidence" value="ECO:0007669"/>
    <property type="project" value="UniProtKB-UniRule"/>
</dbReference>
<dbReference type="HAMAP" id="MF_00052_B">
    <property type="entry name" value="RNase_HII_B"/>
    <property type="match status" value="1"/>
</dbReference>
<sequence>MTLRPPVILHVGPWGLCGVDEAGRGPLAGPVMAAAVMLDPAQPIDGLRDSKKLSAAARERLAGEIRLRAAAWCVAEASVAEIDRLNILHATMLAMQRAVAGLGRAPDEVWVDGNRCPDWAWRSQAVVKGDDKVAAIAAASILAKTVRDQFMGTLHDEYPAYGFARHMGYGTAAHLAALQEHGACPQHRRSFGPVKLVLDQATLF</sequence>
<evidence type="ECO:0000256" key="11">
    <source>
        <dbReference type="ARBA" id="ARBA00022759"/>
    </source>
</evidence>
<dbReference type="GO" id="GO:0005737">
    <property type="term" value="C:cytoplasm"/>
    <property type="evidence" value="ECO:0007669"/>
    <property type="project" value="UniProtKB-SubCell"/>
</dbReference>
<dbReference type="GO" id="GO:0030145">
    <property type="term" value="F:manganese ion binding"/>
    <property type="evidence" value="ECO:0007669"/>
    <property type="project" value="UniProtKB-UniRule"/>
</dbReference>
<evidence type="ECO:0000256" key="10">
    <source>
        <dbReference type="ARBA" id="ARBA00022723"/>
    </source>
</evidence>
<dbReference type="GO" id="GO:0032299">
    <property type="term" value="C:ribonuclease H2 complex"/>
    <property type="evidence" value="ECO:0007669"/>
    <property type="project" value="TreeGrafter"/>
</dbReference>
<proteinExistence type="inferred from homology"/>
<evidence type="ECO:0000256" key="8">
    <source>
        <dbReference type="ARBA" id="ARBA00022490"/>
    </source>
</evidence>
<evidence type="ECO:0000256" key="4">
    <source>
        <dbReference type="ARBA" id="ARBA00004496"/>
    </source>
</evidence>
<evidence type="ECO:0000256" key="1">
    <source>
        <dbReference type="ARBA" id="ARBA00000077"/>
    </source>
</evidence>
<evidence type="ECO:0000256" key="15">
    <source>
        <dbReference type="PROSITE-ProRule" id="PRU01319"/>
    </source>
</evidence>
<evidence type="ECO:0000256" key="14">
    <source>
        <dbReference type="HAMAP-Rule" id="MF_00052"/>
    </source>
</evidence>
<dbReference type="InterPro" id="IPR036397">
    <property type="entry name" value="RNaseH_sf"/>
</dbReference>
<dbReference type="OrthoDB" id="9803420at2"/>
<dbReference type="InterPro" id="IPR001352">
    <property type="entry name" value="RNase_HII/HIII"/>
</dbReference>
<keyword evidence="12 14" id="KW-0378">Hydrolase</keyword>
<dbReference type="CDD" id="cd07182">
    <property type="entry name" value="RNase_HII_bacteria_HII_like"/>
    <property type="match status" value="1"/>
</dbReference>
<accession>A0A106BJ94</accession>
<evidence type="ECO:0000256" key="7">
    <source>
        <dbReference type="ARBA" id="ARBA00019179"/>
    </source>
</evidence>
<evidence type="ECO:0000313" key="18">
    <source>
        <dbReference type="EMBL" id="KVW93387.1"/>
    </source>
</evidence>
<reference evidence="18 19" key="1">
    <citation type="journal article" date="2015" name="Appl. Environ. Microbiol.">
        <title>Aerobic and Anaerobic Thiosulfate Oxidation by a Cold-Adapted, Subglacial Chemoautotroph.</title>
        <authorList>
            <person name="Harrold Z.R."/>
            <person name="Skidmore M.L."/>
            <person name="Hamilton T.L."/>
            <person name="Desch L."/>
            <person name="Amada K."/>
            <person name="van Gelder W."/>
            <person name="Glover K."/>
            <person name="Roden E.E."/>
            <person name="Boyd E.S."/>
        </authorList>
    </citation>
    <scope>NUCLEOTIDE SEQUENCE [LARGE SCALE GENOMIC DNA]</scope>
    <source>
        <strain evidence="18 19">RG</strain>
    </source>
</reference>
<dbReference type="SUPFAM" id="SSF53098">
    <property type="entry name" value="Ribonuclease H-like"/>
    <property type="match status" value="1"/>
</dbReference>
<dbReference type="RefSeq" id="WP_059758433.1">
    <property type="nucleotide sequence ID" value="NZ_LDUG01000048.1"/>
</dbReference>
<dbReference type="NCBIfam" id="NF000595">
    <property type="entry name" value="PRK00015.1-3"/>
    <property type="match status" value="1"/>
</dbReference>
<dbReference type="Gene3D" id="3.30.420.10">
    <property type="entry name" value="Ribonuclease H-like superfamily/Ribonuclease H"/>
    <property type="match status" value="1"/>
</dbReference>
<evidence type="ECO:0000259" key="17">
    <source>
        <dbReference type="PROSITE" id="PS51975"/>
    </source>
</evidence>
<keyword evidence="8 14" id="KW-0963">Cytoplasm</keyword>
<comment type="subcellular location">
    <subcellularLocation>
        <location evidence="4 14">Cytoplasm</location>
    </subcellularLocation>
</comment>
<keyword evidence="10 14" id="KW-0479">Metal-binding</keyword>
<evidence type="ECO:0000313" key="19">
    <source>
        <dbReference type="Proteomes" id="UP000064243"/>
    </source>
</evidence>
<dbReference type="EC" id="3.1.26.4" evidence="6 14"/>
<evidence type="ECO:0000256" key="2">
    <source>
        <dbReference type="ARBA" id="ARBA00001946"/>
    </source>
</evidence>
<keyword evidence="11 14" id="KW-0255">Endonuclease</keyword>
<dbReference type="Pfam" id="PF01351">
    <property type="entry name" value="RNase_HII"/>
    <property type="match status" value="1"/>
</dbReference>